<evidence type="ECO:0000256" key="5">
    <source>
        <dbReference type="SAM" id="MobiDB-lite"/>
    </source>
</evidence>
<keyword evidence="8" id="KW-1185">Reference proteome</keyword>
<dbReference type="AlphaFoldDB" id="A0A8H7UAX4"/>
<comment type="subcellular location">
    <subcellularLocation>
        <location evidence="1">Golgi apparatus</location>
    </subcellularLocation>
</comment>
<dbReference type="Gene3D" id="1.10.287.1490">
    <property type="match status" value="1"/>
</dbReference>
<dbReference type="OrthoDB" id="425925at2759"/>
<keyword evidence="2" id="KW-0333">Golgi apparatus</keyword>
<feature type="region of interest" description="Disordered" evidence="5">
    <location>
        <begin position="830"/>
        <end position="856"/>
    </location>
</feature>
<dbReference type="PROSITE" id="PS50913">
    <property type="entry name" value="GRIP"/>
    <property type="match status" value="1"/>
</dbReference>
<evidence type="ECO:0000256" key="3">
    <source>
        <dbReference type="ARBA" id="ARBA00023054"/>
    </source>
</evidence>
<accession>A0A8H7UAX4</accession>
<dbReference type="InterPro" id="IPR019459">
    <property type="entry name" value="GRAB"/>
</dbReference>
<dbReference type="InterPro" id="IPR000237">
    <property type="entry name" value="GRIP_dom"/>
</dbReference>
<name>A0A8H7UAX4_9FUNG</name>
<gene>
    <name evidence="7" type="ORF">INT44_004700</name>
</gene>
<organism evidence="7 8">
    <name type="scientific">Umbelopsis vinacea</name>
    <dbReference type="NCBI Taxonomy" id="44442"/>
    <lineage>
        <taxon>Eukaryota</taxon>
        <taxon>Fungi</taxon>
        <taxon>Fungi incertae sedis</taxon>
        <taxon>Mucoromycota</taxon>
        <taxon>Mucoromycotina</taxon>
        <taxon>Umbelopsidomycetes</taxon>
        <taxon>Umbelopsidales</taxon>
        <taxon>Umbelopsidaceae</taxon>
        <taxon>Umbelopsis</taxon>
    </lineage>
</organism>
<feature type="coiled-coil region" evidence="4">
    <location>
        <begin position="62"/>
        <end position="235"/>
    </location>
</feature>
<evidence type="ECO:0000313" key="7">
    <source>
        <dbReference type="EMBL" id="KAG2172959.1"/>
    </source>
</evidence>
<feature type="domain" description="GRIP" evidence="6">
    <location>
        <begin position="730"/>
        <end position="781"/>
    </location>
</feature>
<dbReference type="EMBL" id="JAEPRA010000021">
    <property type="protein sequence ID" value="KAG2172959.1"/>
    <property type="molecule type" value="Genomic_DNA"/>
</dbReference>
<dbReference type="GO" id="GO:0007030">
    <property type="term" value="P:Golgi organization"/>
    <property type="evidence" value="ECO:0007669"/>
    <property type="project" value="TreeGrafter"/>
</dbReference>
<feature type="compositionally biased region" description="Low complexity" evidence="5">
    <location>
        <begin position="830"/>
        <end position="843"/>
    </location>
</feature>
<feature type="region of interest" description="Disordered" evidence="5">
    <location>
        <begin position="610"/>
        <end position="629"/>
    </location>
</feature>
<evidence type="ECO:0000313" key="8">
    <source>
        <dbReference type="Proteomes" id="UP000612746"/>
    </source>
</evidence>
<feature type="compositionally biased region" description="Basic and acidic residues" evidence="5">
    <location>
        <begin position="610"/>
        <end position="628"/>
    </location>
</feature>
<keyword evidence="3 4" id="KW-0175">Coiled coil</keyword>
<evidence type="ECO:0000259" key="6">
    <source>
        <dbReference type="PROSITE" id="PS50913"/>
    </source>
</evidence>
<dbReference type="GO" id="GO:0005794">
    <property type="term" value="C:Golgi apparatus"/>
    <property type="evidence" value="ECO:0007669"/>
    <property type="project" value="UniProtKB-SubCell"/>
</dbReference>
<dbReference type="PANTHER" id="PTHR18921:SF2">
    <property type="entry name" value="THYROID RECEPTOR-INTERACTING PROTEIN 11"/>
    <property type="match status" value="1"/>
</dbReference>
<dbReference type="PANTHER" id="PTHR18921">
    <property type="entry name" value="MYOSIN HEAVY CHAIN - RELATED"/>
    <property type="match status" value="1"/>
</dbReference>
<evidence type="ECO:0000256" key="2">
    <source>
        <dbReference type="ARBA" id="ARBA00023034"/>
    </source>
</evidence>
<sequence>MASKDTVESLRASFQAKEKDWERARSALEARISTLADQSTAAKRALDLEKKLTQAGSHLKTLAQENARLNKLQQAADQAKSIQEKDQSRFKESEQAIEQLKTSLAESEKQHGTIIKEKDEVIQRLDKELQTLRDEQQHTHTTELEKLKADNQTYAEELEKSKVNHQAFVDELEKLKAEKETSVETVHNLEQEIEKLRSAAVANEKDTDEAANNGVEELKEAFQTREQELMNLVEALDTLANSKESVVEQELELPTTPLLARIKDLEALVEANTTRNEELSDANNSNDKEVTEGYLLKLLVRLHSPIMALLLLFFVHLPFHTPRIDVSRKSTDSIANNVEGVLSRIMKSDDEDQNLDNSLPISLLRSIENLREFLQQQKDKDKELIRAAETASTTAQSELKRQVTSLQLQINQLNDDREQLQSDKDSLQERLSAATEGSEASKQMKLTLDDLTSRLETVTTDRDTARKSVQDLEANLLQMTNTKNHLEKEHNLLLEKLSAMKNALAPRLQANQDENKKLRENNAELLQACEDLRRECENLHAENNHLRKQLENRDQEAAKDIGRLEKELNGLKHRVEKLQSEREEWELRAMEESTQRVQLTEQLRSAVKDVERTEEELRTQNEQRESERTSLTNLQAVLEEFQTSKELEIRSAVERMEHQLETTKKSLAEYQERATVAENELQQFHRDVERSKRYEQEIKEKNLLIGKLRHEAIILNEHLVEAMKRIKEGVSDTSVDRQLITNLLVGFLIAPRGDRKRYDILNVIASVLQLSDEHKEQIGLIRRSGNRPSGGHTPSPKGWMSPTGVPEGEEDKESFSDAWISFLLKEANRSGSSSHLSLSNTSTPRASVDFENNRPL</sequence>
<protein>
    <recommendedName>
        <fullName evidence="6">GRIP domain-containing protein</fullName>
    </recommendedName>
</protein>
<dbReference type="GO" id="GO:0031267">
    <property type="term" value="F:small GTPase binding"/>
    <property type="evidence" value="ECO:0007669"/>
    <property type="project" value="TreeGrafter"/>
</dbReference>
<evidence type="ECO:0000256" key="4">
    <source>
        <dbReference type="SAM" id="Coils"/>
    </source>
</evidence>
<comment type="caution">
    <text evidence="7">The sequence shown here is derived from an EMBL/GenBank/DDBJ whole genome shotgun (WGS) entry which is preliminary data.</text>
</comment>
<proteinExistence type="predicted"/>
<evidence type="ECO:0000256" key="1">
    <source>
        <dbReference type="ARBA" id="ARBA00004555"/>
    </source>
</evidence>
<dbReference type="GO" id="GO:0006888">
    <property type="term" value="P:endoplasmic reticulum to Golgi vesicle-mediated transport"/>
    <property type="evidence" value="ECO:0007669"/>
    <property type="project" value="TreeGrafter"/>
</dbReference>
<dbReference type="Pfam" id="PF10375">
    <property type="entry name" value="GRAB"/>
    <property type="match status" value="1"/>
</dbReference>
<dbReference type="Proteomes" id="UP000612746">
    <property type="component" value="Unassembled WGS sequence"/>
</dbReference>
<feature type="region of interest" description="Disordered" evidence="5">
    <location>
        <begin position="780"/>
        <end position="813"/>
    </location>
</feature>
<reference evidence="7" key="1">
    <citation type="submission" date="2020-12" db="EMBL/GenBank/DDBJ databases">
        <title>Metabolic potential, ecology and presence of endohyphal bacteria is reflected in genomic diversity of Mucoromycotina.</title>
        <authorList>
            <person name="Muszewska A."/>
            <person name="Okrasinska A."/>
            <person name="Steczkiewicz K."/>
            <person name="Drgas O."/>
            <person name="Orlowska M."/>
            <person name="Perlinska-Lenart U."/>
            <person name="Aleksandrzak-Piekarczyk T."/>
            <person name="Szatraj K."/>
            <person name="Zielenkiewicz U."/>
            <person name="Pilsyk S."/>
            <person name="Malc E."/>
            <person name="Mieczkowski P."/>
            <person name="Kruszewska J.S."/>
            <person name="Biernat P."/>
            <person name="Pawlowska J."/>
        </authorList>
    </citation>
    <scope>NUCLEOTIDE SEQUENCE</scope>
    <source>
        <strain evidence="7">WA0000051536</strain>
    </source>
</reference>